<protein>
    <recommendedName>
        <fullName evidence="4">AB hydrolase-1 domain-containing protein</fullName>
    </recommendedName>
</protein>
<dbReference type="Pfam" id="PF00561">
    <property type="entry name" value="Abhydrolase_1"/>
    <property type="match status" value="1"/>
</dbReference>
<accession>Q1QZ73</accession>
<organism evidence="5 6">
    <name type="scientific">Chromohalobacter israelensis (strain ATCC BAA-138 / DSM 3043 / CIP 106854 / NCIMB 13768 / 1H11)</name>
    <name type="common">Chromohalobacter salexigens</name>
    <dbReference type="NCBI Taxonomy" id="290398"/>
    <lineage>
        <taxon>Bacteria</taxon>
        <taxon>Pseudomonadati</taxon>
        <taxon>Pseudomonadota</taxon>
        <taxon>Gammaproteobacteria</taxon>
        <taxon>Oceanospirillales</taxon>
        <taxon>Halomonadaceae</taxon>
        <taxon>Chromohalobacter</taxon>
    </lineage>
</organism>
<dbReference type="InterPro" id="IPR000073">
    <property type="entry name" value="AB_hydrolase_1"/>
</dbReference>
<dbReference type="GO" id="GO:0016042">
    <property type="term" value="P:lipid catabolic process"/>
    <property type="evidence" value="ECO:0007669"/>
    <property type="project" value="UniProtKB-KW"/>
</dbReference>
<keyword evidence="2" id="KW-0443">Lipid metabolism</keyword>
<evidence type="ECO:0000256" key="3">
    <source>
        <dbReference type="SAM" id="MobiDB-lite"/>
    </source>
</evidence>
<keyword evidence="1" id="KW-0442">Lipid degradation</keyword>
<dbReference type="SUPFAM" id="SSF53474">
    <property type="entry name" value="alpha/beta-Hydrolases"/>
    <property type="match status" value="1"/>
</dbReference>
<dbReference type="Gene3D" id="3.40.50.1820">
    <property type="entry name" value="alpha/beta hydrolase"/>
    <property type="match status" value="1"/>
</dbReference>
<dbReference type="HOGENOM" id="CLU_911194_0_0_6"/>
<evidence type="ECO:0000256" key="1">
    <source>
        <dbReference type="ARBA" id="ARBA00022963"/>
    </source>
</evidence>
<evidence type="ECO:0000256" key="2">
    <source>
        <dbReference type="ARBA" id="ARBA00023098"/>
    </source>
</evidence>
<feature type="domain" description="AB hydrolase-1" evidence="4">
    <location>
        <begin position="37"/>
        <end position="241"/>
    </location>
</feature>
<evidence type="ECO:0000313" key="5">
    <source>
        <dbReference type="EMBL" id="ABE58235.1"/>
    </source>
</evidence>
<dbReference type="PANTHER" id="PTHR11005">
    <property type="entry name" value="LYSOSOMAL ACID LIPASE-RELATED"/>
    <property type="match status" value="1"/>
</dbReference>
<reference evidence="5 6" key="1">
    <citation type="journal article" date="2011" name="Stand. Genomic Sci.">
        <title>Complete genome sequence of the halophilic and highly halotolerant Chromohalobacter salexigens type strain (1H11(T)).</title>
        <authorList>
            <person name="Copeland A."/>
            <person name="O'Connor K."/>
            <person name="Lucas S."/>
            <person name="Lapidus A."/>
            <person name="Berry K.W."/>
            <person name="Detter J.C."/>
            <person name="Del Rio T.G."/>
            <person name="Hammon N."/>
            <person name="Dalin E."/>
            <person name="Tice H."/>
            <person name="Pitluck S."/>
            <person name="Bruce D."/>
            <person name="Goodwin L."/>
            <person name="Han C."/>
            <person name="Tapia R."/>
            <person name="Saunders E."/>
            <person name="Schmutz J."/>
            <person name="Brettin T."/>
            <person name="Larimer F."/>
            <person name="Land M."/>
            <person name="Hauser L."/>
            <person name="Vargas C."/>
            <person name="Nieto J.J."/>
            <person name="Kyrpides N.C."/>
            <person name="Ivanova N."/>
            <person name="Goker M."/>
            <person name="Klenk H.P."/>
            <person name="Csonka L.N."/>
            <person name="Woyke T."/>
        </authorList>
    </citation>
    <scope>NUCLEOTIDE SEQUENCE [LARGE SCALE GENOMIC DNA]</scope>
    <source>
        <strain evidence="6">ATCC BAA-138 / DSM 3043 / CIP 106854 / NCIMB 13768 / 1H11</strain>
    </source>
</reference>
<dbReference type="EMBL" id="CP000285">
    <property type="protein sequence ID" value="ABE58235.1"/>
    <property type="molecule type" value="Genomic_DNA"/>
</dbReference>
<gene>
    <name evidence="5" type="ordered locus">Csal_0878</name>
</gene>
<dbReference type="eggNOG" id="COG2267">
    <property type="taxonomic scope" value="Bacteria"/>
</dbReference>
<sequence>MYEAYMDYQVSRHRIAIASGGELHLTRFRPTHPRGLPVLCWHGAIESGRIFHSRSGKGLAPWLAQQGRDVMVIDQRGRGSALPRPARGVSFSQRDVIVEEITAALARCCQLGGVTRCHVMAHSWGGVLIAAHLARVPGSRDRIASQVYFGTKRRVRVQNPSKWLYIDVIWKGLAPAVRRLCGYLPARRLRWGSDDEYAASHAHSVAWVRDTAWRDPEDGFDYAEALAQTGLPPTLHLAGSRDRALGHPRDVARFIDECGPHRHALSLLGRTSGLTRDYGHLDMLTHPHAATEVYPQALAWCQAHDDTAPERESSARSRSETGKRQGPNDKTPSR</sequence>
<dbReference type="AlphaFoldDB" id="Q1QZ73"/>
<feature type="region of interest" description="Disordered" evidence="3">
    <location>
        <begin position="304"/>
        <end position="334"/>
    </location>
</feature>
<proteinExistence type="predicted"/>
<dbReference type="KEGG" id="csa:Csal_0878"/>
<keyword evidence="6" id="KW-1185">Reference proteome</keyword>
<name>Q1QZ73_CHRI1</name>
<dbReference type="STRING" id="290398.Csal_0878"/>
<dbReference type="InterPro" id="IPR029058">
    <property type="entry name" value="AB_hydrolase_fold"/>
</dbReference>
<evidence type="ECO:0000313" key="6">
    <source>
        <dbReference type="Proteomes" id="UP000000239"/>
    </source>
</evidence>
<dbReference type="Proteomes" id="UP000000239">
    <property type="component" value="Chromosome"/>
</dbReference>
<evidence type="ECO:0000259" key="4">
    <source>
        <dbReference type="Pfam" id="PF00561"/>
    </source>
</evidence>